<protein>
    <submittedName>
        <fullName evidence="2">Amidohydrolase family protein</fullName>
    </submittedName>
</protein>
<evidence type="ECO:0000313" key="2">
    <source>
        <dbReference type="EMBL" id="QPI50885.1"/>
    </source>
</evidence>
<dbReference type="Pfam" id="PF04909">
    <property type="entry name" value="Amidohydro_2"/>
    <property type="match status" value="1"/>
</dbReference>
<dbReference type="Gene3D" id="3.20.20.140">
    <property type="entry name" value="Metal-dependent hydrolases"/>
    <property type="match status" value="1"/>
</dbReference>
<organism evidence="2 3">
    <name type="scientific">Massilia antarctica</name>
    <dbReference type="NCBI Taxonomy" id="2765360"/>
    <lineage>
        <taxon>Bacteria</taxon>
        <taxon>Pseudomonadati</taxon>
        <taxon>Pseudomonadota</taxon>
        <taxon>Betaproteobacteria</taxon>
        <taxon>Burkholderiales</taxon>
        <taxon>Oxalobacteraceae</taxon>
        <taxon>Telluria group</taxon>
        <taxon>Massilia</taxon>
    </lineage>
</organism>
<dbReference type="SUPFAM" id="SSF51556">
    <property type="entry name" value="Metallo-dependent hydrolases"/>
    <property type="match status" value="1"/>
</dbReference>
<dbReference type="Proteomes" id="UP000662888">
    <property type="component" value="Chromosome"/>
</dbReference>
<dbReference type="RefSeq" id="WP_206090540.1">
    <property type="nucleotide sequence ID" value="NZ_CP065053.1"/>
</dbReference>
<evidence type="ECO:0000259" key="1">
    <source>
        <dbReference type="Pfam" id="PF04909"/>
    </source>
</evidence>
<feature type="domain" description="Amidohydrolase-related" evidence="1">
    <location>
        <begin position="92"/>
        <end position="237"/>
    </location>
</feature>
<dbReference type="EMBL" id="CP065053">
    <property type="protein sequence ID" value="QPI50885.1"/>
    <property type="molecule type" value="Genomic_DNA"/>
</dbReference>
<accession>A0AA49A9Q3</accession>
<name>A0AA49A9Q3_9BURK</name>
<keyword evidence="3" id="KW-1185">Reference proteome</keyword>
<dbReference type="InterPro" id="IPR032466">
    <property type="entry name" value="Metal_Hydrolase"/>
</dbReference>
<dbReference type="InterPro" id="IPR006680">
    <property type="entry name" value="Amidohydro-rel"/>
</dbReference>
<evidence type="ECO:0000313" key="3">
    <source>
        <dbReference type="Proteomes" id="UP000662888"/>
    </source>
</evidence>
<sequence>MIYDGHFHLRRKRLAFTETASTWRGCVVSRSNEENPACLAFARQFGHRCALFSGRGKQQAHWLLDLIEHRQAVAYKHLELSTADDTGHLMDLCRVSAAAGVPMVLHLSRHDTGRFDERDAERHLAAIVERFSDLKLLVSHLGGENFRTVLHWARRHKNIFIDTSCLSETAARANIGSATDLLTLIKDTVDVEQLVYGSDACWSASEQRASDDLGRVERIFSGAEMEKIKCANGVKLLNDFL</sequence>
<proteinExistence type="predicted"/>
<reference evidence="2 3" key="1">
    <citation type="submission" date="2020-11" db="EMBL/GenBank/DDBJ databases">
        <authorList>
            <person name="Sun Q."/>
        </authorList>
    </citation>
    <scope>NUCLEOTIDE SEQUENCE [LARGE SCALE GENOMIC DNA]</scope>
    <source>
        <strain evidence="2 3">P8398</strain>
    </source>
</reference>
<gene>
    <name evidence="2" type="ORF">IV454_04785</name>
</gene>